<feature type="region of interest" description="Disordered" evidence="3">
    <location>
        <begin position="38"/>
        <end position="60"/>
    </location>
</feature>
<feature type="region of interest" description="Disordered" evidence="3">
    <location>
        <begin position="158"/>
        <end position="234"/>
    </location>
</feature>
<evidence type="ECO:0000256" key="1">
    <source>
        <dbReference type="ARBA" id="ARBA00022807"/>
    </source>
</evidence>
<dbReference type="Gene3D" id="1.10.418.20">
    <property type="match status" value="1"/>
</dbReference>
<evidence type="ECO:0000313" key="5">
    <source>
        <dbReference type="Proteomes" id="UP000325081"/>
    </source>
</evidence>
<dbReference type="PANTHER" id="PTHR46915:SF2">
    <property type="entry name" value="UBIQUITIN-LIKE PROTEASE 4"/>
    <property type="match status" value="1"/>
</dbReference>
<reference evidence="5" key="1">
    <citation type="journal article" date="2019" name="Curr. Biol.">
        <title>Genome Sequence of Striga asiatica Provides Insight into the Evolution of Plant Parasitism.</title>
        <authorList>
            <person name="Yoshida S."/>
            <person name="Kim S."/>
            <person name="Wafula E.K."/>
            <person name="Tanskanen J."/>
            <person name="Kim Y.M."/>
            <person name="Honaas L."/>
            <person name="Yang Z."/>
            <person name="Spallek T."/>
            <person name="Conn C.E."/>
            <person name="Ichihashi Y."/>
            <person name="Cheong K."/>
            <person name="Cui S."/>
            <person name="Der J.P."/>
            <person name="Gundlach H."/>
            <person name="Jiao Y."/>
            <person name="Hori C."/>
            <person name="Ishida J.K."/>
            <person name="Kasahara H."/>
            <person name="Kiba T."/>
            <person name="Kim M.S."/>
            <person name="Koo N."/>
            <person name="Laohavisit A."/>
            <person name="Lee Y.H."/>
            <person name="Lumba S."/>
            <person name="McCourt P."/>
            <person name="Mortimer J.C."/>
            <person name="Mutuku J.M."/>
            <person name="Nomura T."/>
            <person name="Sasaki-Sekimoto Y."/>
            <person name="Seto Y."/>
            <person name="Wang Y."/>
            <person name="Wakatake T."/>
            <person name="Sakakibara H."/>
            <person name="Demura T."/>
            <person name="Yamaguchi S."/>
            <person name="Yoneyama K."/>
            <person name="Manabe R.I."/>
            <person name="Nelson D.C."/>
            <person name="Schulman A.H."/>
            <person name="Timko M.P."/>
            <person name="dePamphilis C.W."/>
            <person name="Choi D."/>
            <person name="Shirasu K."/>
        </authorList>
    </citation>
    <scope>NUCLEOTIDE SEQUENCE [LARGE SCALE GENOMIC DNA]</scope>
    <source>
        <strain evidence="5">cv. UVA1</strain>
    </source>
</reference>
<sequence length="325" mass="36296">MGERKRKVGPLVLDWEILLPHCESEPPPIVVIEAEESNPQAAEVMDQEEQYGDPSLHSLPDKELRDRIDRFRNMLSGGGVLCKLADGGEKLRVSLKKAEAELERRNRRKVNDKCKNVAPLADHSISIGTTDDVASRGGPPVSRSEFASHFCGKLDAKSPAKSFSGELSTLNPCNPKRENESLFAQKTGLSSREKPFKSPNHLSVLTNGSSQSIRKQSGGFSSCSPPFRSKKDYSNYHEKRENATRFQPIRTSKRNNRGTVVLVDEEELEVETVNEGDPLGQSSQDSTIYYPSRDDPEAVQIYYSDLECLAPQTYVSSTIMNFYIR</sequence>
<comment type="caution">
    <text evidence="4">The sequence shown here is derived from an EMBL/GenBank/DDBJ whole genome shotgun (WGS) entry which is preliminary data.</text>
</comment>
<dbReference type="GO" id="GO:0006508">
    <property type="term" value="P:proteolysis"/>
    <property type="evidence" value="ECO:0007669"/>
    <property type="project" value="UniProtKB-KW"/>
</dbReference>
<protein>
    <submittedName>
        <fullName evidence="4">Ubiquitin-like-specific protease 1D</fullName>
    </submittedName>
</protein>
<proteinExistence type="predicted"/>
<dbReference type="Proteomes" id="UP000325081">
    <property type="component" value="Unassembled WGS sequence"/>
</dbReference>
<dbReference type="AlphaFoldDB" id="A0A5A7RBG2"/>
<keyword evidence="2" id="KW-0175">Coiled coil</keyword>
<evidence type="ECO:0000256" key="3">
    <source>
        <dbReference type="SAM" id="MobiDB-lite"/>
    </source>
</evidence>
<evidence type="ECO:0000256" key="2">
    <source>
        <dbReference type="SAM" id="Coils"/>
    </source>
</evidence>
<feature type="coiled-coil region" evidence="2">
    <location>
        <begin position="88"/>
        <end position="115"/>
    </location>
</feature>
<dbReference type="GO" id="GO:0008234">
    <property type="term" value="F:cysteine-type peptidase activity"/>
    <property type="evidence" value="ECO:0007669"/>
    <property type="project" value="UniProtKB-KW"/>
</dbReference>
<feature type="compositionally biased region" description="Polar residues" evidence="3">
    <location>
        <begin position="200"/>
        <end position="224"/>
    </location>
</feature>
<keyword evidence="5" id="KW-1185">Reference proteome</keyword>
<keyword evidence="1" id="KW-0788">Thiol protease</keyword>
<gene>
    <name evidence="4" type="ORF">STAS_32466</name>
</gene>
<keyword evidence="1" id="KW-0378">Hydrolase</keyword>
<name>A0A5A7RBG2_STRAF</name>
<dbReference type="OrthoDB" id="442460at2759"/>
<organism evidence="4 5">
    <name type="scientific">Striga asiatica</name>
    <name type="common">Asiatic witchweed</name>
    <name type="synonym">Buchnera asiatica</name>
    <dbReference type="NCBI Taxonomy" id="4170"/>
    <lineage>
        <taxon>Eukaryota</taxon>
        <taxon>Viridiplantae</taxon>
        <taxon>Streptophyta</taxon>
        <taxon>Embryophyta</taxon>
        <taxon>Tracheophyta</taxon>
        <taxon>Spermatophyta</taxon>
        <taxon>Magnoliopsida</taxon>
        <taxon>eudicotyledons</taxon>
        <taxon>Gunneridae</taxon>
        <taxon>Pentapetalae</taxon>
        <taxon>asterids</taxon>
        <taxon>lamiids</taxon>
        <taxon>Lamiales</taxon>
        <taxon>Orobanchaceae</taxon>
        <taxon>Buchnereae</taxon>
        <taxon>Striga</taxon>
    </lineage>
</organism>
<dbReference type="EMBL" id="BKCP01011625">
    <property type="protein sequence ID" value="GER54832.1"/>
    <property type="molecule type" value="Genomic_DNA"/>
</dbReference>
<dbReference type="PANTHER" id="PTHR46915">
    <property type="entry name" value="UBIQUITIN-LIKE PROTEASE 4-RELATED"/>
    <property type="match status" value="1"/>
</dbReference>
<evidence type="ECO:0000313" key="4">
    <source>
        <dbReference type="EMBL" id="GER54832.1"/>
    </source>
</evidence>
<keyword evidence="4" id="KW-0645">Protease</keyword>
<accession>A0A5A7RBG2</accession>